<proteinExistence type="predicted"/>
<evidence type="ECO:0000313" key="3">
    <source>
        <dbReference type="EMBL" id="MFC7090385.1"/>
    </source>
</evidence>
<evidence type="ECO:0000256" key="1">
    <source>
        <dbReference type="SAM" id="Phobius"/>
    </source>
</evidence>
<feature type="transmembrane region" description="Helical" evidence="1">
    <location>
        <begin position="21"/>
        <end position="45"/>
    </location>
</feature>
<sequence length="661" mass="68449">MAMTLYRREAGPRRQRGAIGLMAALVMFLLIACVVVALDTGRLYLEKQNLQRVVDLTALTVVAEAEESLAGIGQATLEEAASRNGFEVGSEEEGYEREWAMEAPRLGGLCRLTRGEEGSAYTLREFTPIPDGQTLIECADVEGRNYEPGIAGRNALQVTATLATRASLVESVLGTTTVEMQATATAQRPASDIASFSVGSRLLSADGSGLLGAILPGLDVSAVGYEGLANASVSLHELIDLAADAGTASGLIDGVSLNLAQLANISELQTLSRDNNVSDSTLSAGVDLFADAINLFIDLGLDSVELAELILVDPAAEESALDAQVGLLSLLEAMAFVGNGQFIDVEELGVDLGLLGGLDVVLDVIEPPRIAIGPIGCADGSQGACGGQWRTEARTAQVKLGIGADVNVPLLADVGIRLGVLAAGARAGIDQVEPDGESHQLMVSAYQQPTDIKLDLDIDILGTRVSDLGEVGLASGITSSLGIGQHSPLIGGVVNAASGLLDDLLSSFGSLLGVVPTLDEEISQGGSTISWQDDLETWLADLEQSWGGSIMSPRPGLGAWPAEAPEDYRITFTGTSSDLTSAITQALDEIDLGIDVLGVPLGGLVTPVVSLVGDVLEGVLTDILATQVLEPLLQQLGLNVSGADVEILNYQPGNQGAELVL</sequence>
<keyword evidence="1" id="KW-1133">Transmembrane helix</keyword>
<dbReference type="PROSITE" id="PS51257">
    <property type="entry name" value="PROKAR_LIPOPROTEIN"/>
    <property type="match status" value="1"/>
</dbReference>
<keyword evidence="1" id="KW-0472">Membrane</keyword>
<dbReference type="InterPro" id="IPR028087">
    <property type="entry name" value="Tad_N"/>
</dbReference>
<dbReference type="Pfam" id="PF13400">
    <property type="entry name" value="Tad"/>
    <property type="match status" value="1"/>
</dbReference>
<protein>
    <submittedName>
        <fullName evidence="3">Pilus assembly protein TadG-related protein</fullName>
    </submittedName>
</protein>
<feature type="domain" description="Putative Flp pilus-assembly TadG-like N-terminal" evidence="2">
    <location>
        <begin position="17"/>
        <end position="62"/>
    </location>
</feature>
<name>A0ABW2EWI2_9GAMM</name>
<dbReference type="RefSeq" id="WP_346060610.1">
    <property type="nucleotide sequence ID" value="NZ_BAAADR010000001.1"/>
</dbReference>
<keyword evidence="1" id="KW-0812">Transmembrane</keyword>
<dbReference type="Proteomes" id="UP001596411">
    <property type="component" value="Unassembled WGS sequence"/>
</dbReference>
<evidence type="ECO:0000313" key="4">
    <source>
        <dbReference type="Proteomes" id="UP001596411"/>
    </source>
</evidence>
<comment type="caution">
    <text evidence="3">The sequence shown here is derived from an EMBL/GenBank/DDBJ whole genome shotgun (WGS) entry which is preliminary data.</text>
</comment>
<dbReference type="EMBL" id="JBHSZP010000026">
    <property type="protein sequence ID" value="MFC7090385.1"/>
    <property type="molecule type" value="Genomic_DNA"/>
</dbReference>
<reference evidence="4" key="1">
    <citation type="journal article" date="2019" name="Int. J. Syst. Evol. Microbiol.">
        <title>The Global Catalogue of Microorganisms (GCM) 10K type strain sequencing project: providing services to taxonomists for standard genome sequencing and annotation.</title>
        <authorList>
            <consortium name="The Broad Institute Genomics Platform"/>
            <consortium name="The Broad Institute Genome Sequencing Center for Infectious Disease"/>
            <person name="Wu L."/>
            <person name="Ma J."/>
        </authorList>
    </citation>
    <scope>NUCLEOTIDE SEQUENCE [LARGE SCALE GENOMIC DNA]</scope>
    <source>
        <strain evidence="4">CGMCC 1.13666</strain>
    </source>
</reference>
<organism evidence="3 4">
    <name type="scientific">Halomonas salifodinae</name>
    <dbReference type="NCBI Taxonomy" id="438745"/>
    <lineage>
        <taxon>Bacteria</taxon>
        <taxon>Pseudomonadati</taxon>
        <taxon>Pseudomonadota</taxon>
        <taxon>Gammaproteobacteria</taxon>
        <taxon>Oceanospirillales</taxon>
        <taxon>Halomonadaceae</taxon>
        <taxon>Halomonas</taxon>
    </lineage>
</organism>
<evidence type="ECO:0000259" key="2">
    <source>
        <dbReference type="Pfam" id="PF13400"/>
    </source>
</evidence>
<accession>A0ABW2EWI2</accession>
<keyword evidence="4" id="KW-1185">Reference proteome</keyword>
<gene>
    <name evidence="3" type="ORF">ACFQH5_12585</name>
</gene>